<gene>
    <name evidence="1" type="ORF">EYZ11_012310</name>
</gene>
<protein>
    <submittedName>
        <fullName evidence="1">Uncharacterized protein</fullName>
    </submittedName>
</protein>
<dbReference type="EMBL" id="SOSA01000897">
    <property type="protein sequence ID" value="THC88242.1"/>
    <property type="molecule type" value="Genomic_DNA"/>
</dbReference>
<dbReference type="Proteomes" id="UP000308092">
    <property type="component" value="Unassembled WGS sequence"/>
</dbReference>
<keyword evidence="2" id="KW-1185">Reference proteome</keyword>
<dbReference type="AlphaFoldDB" id="A0A4S3J155"/>
<dbReference type="VEuPathDB" id="FungiDB:EYZ11_012310"/>
<evidence type="ECO:0000313" key="2">
    <source>
        <dbReference type="Proteomes" id="UP000308092"/>
    </source>
</evidence>
<proteinExistence type="predicted"/>
<name>A0A4S3J155_9EURO</name>
<organism evidence="1 2">
    <name type="scientific">Aspergillus tanneri</name>
    <dbReference type="NCBI Taxonomy" id="1220188"/>
    <lineage>
        <taxon>Eukaryota</taxon>
        <taxon>Fungi</taxon>
        <taxon>Dikarya</taxon>
        <taxon>Ascomycota</taxon>
        <taxon>Pezizomycotina</taxon>
        <taxon>Eurotiomycetes</taxon>
        <taxon>Eurotiomycetidae</taxon>
        <taxon>Eurotiales</taxon>
        <taxon>Aspergillaceae</taxon>
        <taxon>Aspergillus</taxon>
        <taxon>Aspergillus subgen. Circumdati</taxon>
    </lineage>
</organism>
<evidence type="ECO:0000313" key="1">
    <source>
        <dbReference type="EMBL" id="THC88242.1"/>
    </source>
</evidence>
<comment type="caution">
    <text evidence="1">The sequence shown here is derived from an EMBL/GenBank/DDBJ whole genome shotgun (WGS) entry which is preliminary data.</text>
</comment>
<sequence>MTLAQKTLDNATTYTKQKWESRSQYQRKGLLSTTTTQHGLADNEVEIKV</sequence>
<reference evidence="1 2" key="1">
    <citation type="submission" date="2019-03" db="EMBL/GenBank/DDBJ databases">
        <title>The genome sequence of a newly discovered highly antifungal drug resistant Aspergillus species, Aspergillus tanneri NIH 1004.</title>
        <authorList>
            <person name="Mounaud S."/>
            <person name="Singh I."/>
            <person name="Joardar V."/>
            <person name="Pakala S."/>
            <person name="Pakala S."/>
            <person name="Venepally P."/>
            <person name="Hoover J."/>
            <person name="Nierman W."/>
            <person name="Chung J."/>
            <person name="Losada L."/>
        </authorList>
    </citation>
    <scope>NUCLEOTIDE SEQUENCE [LARGE SCALE GENOMIC DNA]</scope>
    <source>
        <strain evidence="1 2">NIH1004</strain>
    </source>
</reference>
<accession>A0A4S3J155</accession>